<keyword evidence="2" id="KW-0472">Membrane</keyword>
<feature type="coiled-coil region" evidence="1">
    <location>
        <begin position="529"/>
        <end position="556"/>
    </location>
</feature>
<feature type="coiled-coil region" evidence="1">
    <location>
        <begin position="640"/>
        <end position="682"/>
    </location>
</feature>
<dbReference type="PANTHER" id="PTHR41259:SF1">
    <property type="entry name" value="DOUBLE-STRAND BREAK REPAIR RAD50 ATPASE, PUTATIVE-RELATED"/>
    <property type="match status" value="1"/>
</dbReference>
<protein>
    <submittedName>
        <fullName evidence="4">AAA family ATPase</fullName>
    </submittedName>
</protein>
<keyword evidence="1" id="KW-0175">Coiled coil</keyword>
<reference evidence="4 5" key="1">
    <citation type="journal article" date="2017" name="Int. J. Syst. Evol. Microbiol.">
        <title>Jeotgalibaca porci sp. nov. and Jeotgalibaca arthritidis sp. nov., isolated from pigs, and emended description of the genus Jeotgalibaca.</title>
        <authorList>
            <person name="Zamora L."/>
            <person name="Perez-Sancho M."/>
            <person name="Dominguez L."/>
            <person name="Fernandez-Garayzabal J.F."/>
            <person name="Vela A.I."/>
        </authorList>
    </citation>
    <scope>NUCLEOTIDE SEQUENCE [LARGE SCALE GENOMIC DNA]</scope>
    <source>
        <strain evidence="4 5">CECT 9157</strain>
    </source>
</reference>
<keyword evidence="5" id="KW-1185">Reference proteome</keyword>
<keyword evidence="2" id="KW-0812">Transmembrane</keyword>
<feature type="coiled-coil region" evidence="1">
    <location>
        <begin position="208"/>
        <end position="242"/>
    </location>
</feature>
<dbReference type="EMBL" id="CP049740">
    <property type="protein sequence ID" value="QII82498.1"/>
    <property type="molecule type" value="Genomic_DNA"/>
</dbReference>
<feature type="coiled-coil region" evidence="1">
    <location>
        <begin position="390"/>
        <end position="417"/>
    </location>
</feature>
<dbReference type="SUPFAM" id="SSF52540">
    <property type="entry name" value="P-loop containing nucleoside triphosphate hydrolases"/>
    <property type="match status" value="1"/>
</dbReference>
<proteinExistence type="predicted"/>
<evidence type="ECO:0000256" key="2">
    <source>
        <dbReference type="SAM" id="Phobius"/>
    </source>
</evidence>
<dbReference type="InterPro" id="IPR027417">
    <property type="entry name" value="P-loop_NTPase"/>
</dbReference>
<dbReference type="PANTHER" id="PTHR41259">
    <property type="entry name" value="DOUBLE-STRAND BREAK REPAIR RAD50 ATPASE, PUTATIVE-RELATED"/>
    <property type="match status" value="1"/>
</dbReference>
<dbReference type="Gene3D" id="3.40.50.300">
    <property type="entry name" value="P-loop containing nucleotide triphosphate hydrolases"/>
    <property type="match status" value="2"/>
</dbReference>
<feature type="transmembrane region" description="Helical" evidence="2">
    <location>
        <begin position="443"/>
        <end position="462"/>
    </location>
</feature>
<dbReference type="InterPro" id="IPR038734">
    <property type="entry name" value="YhaN_AAA"/>
</dbReference>
<accession>A0A6G7KB55</accession>
<feature type="domain" description="YhaN AAA" evidence="3">
    <location>
        <begin position="1"/>
        <end position="207"/>
    </location>
</feature>
<evidence type="ECO:0000256" key="1">
    <source>
        <dbReference type="SAM" id="Coils"/>
    </source>
</evidence>
<sequence>MKIESIDIYGYGKWSQQTFDQLTDLQVFLGDNEAGKSTLSSFIQTIFFGFPSARKKDSNLYLPKQGDSYGGRLFLSGTRFGKVIVERMKDRNRGKAVLTYENGQQEVVDHLASYLLGVDRQTYELLYVFKIDRLLDLSRVKKEDLNRYLLGIGTSGSEQLLQIAEDYRKDAKKEFLPTGTKPPLNQKIKETENKWLQLQDAKAKNRDYEGLLVRAADIQDELAKLSQKQEKWEAENRDLSEAIRLNDYYLEWRQLEQEISAVDASHLPPNVRQRWEWLQEKIAEELNKQTALQEQEKQSLKELDDFSQAKWYRDHQAEWDSLNHAFTKISSAFNESLFLEKNRREEEAELILFKRAMGLQSEQMLQPLTAEKMQMAESLLEKEKQISHDLTDLNQAISQKESHLASLEMKIKELLAERWADGRFKDWQSKAEQGKADVQSNSLSIPMMVSFVVAIIATMIAIFAPALRLVAIGAAVLSVGAGVYFSKKAKVMTNHPTDEFNMADYIQQAALRERIKELTVEEQGEQESFIQLLNRQEELEMALEKEKDNQREWLNQAAYPLNFSLETVVREEPAQKIAEREQKLSAISEKQALIEASLDQWFEDADFIRQQLRLTHLSRSDFVGQFTELRQALILEENMAKHAEEKLAAITAQKADLEASLAKHLKERQDILEAAKVETEAEFYNLLHAKDQQAEQKRRQKFLDEQLHDKEALFKRYPDKEQALKRLANNKNHLVVIQEDIKRLQKEEVSCQHEIRLLEEGGTYSTLLQEYAVAETEMRDMIVDWAKKVVAAEWLEETLRYGKDDRLPLLLDDMTDYFVRLTAGNYRRIIFRKSGIKVQHASGTIYEPFELSQGTVEQLYIAMRFAFIKNTADIANLPILIDDGFVNFDSSRKATMYELMAELSQSIQVFFFTFDDTVGEIMSQEQINVLN</sequence>
<gene>
    <name evidence="4" type="ORF">G7057_08720</name>
</gene>
<evidence type="ECO:0000313" key="4">
    <source>
        <dbReference type="EMBL" id="QII82498.1"/>
    </source>
</evidence>
<dbReference type="AlphaFoldDB" id="A0A6G7KB55"/>
<dbReference type="RefSeq" id="WP_166162856.1">
    <property type="nucleotide sequence ID" value="NZ_CP049740.1"/>
</dbReference>
<evidence type="ECO:0000259" key="3">
    <source>
        <dbReference type="Pfam" id="PF13514"/>
    </source>
</evidence>
<dbReference type="Proteomes" id="UP000501451">
    <property type="component" value="Chromosome"/>
</dbReference>
<organism evidence="4 5">
    <name type="scientific">Jeotgalibaca arthritidis</name>
    <dbReference type="NCBI Taxonomy" id="1868794"/>
    <lineage>
        <taxon>Bacteria</taxon>
        <taxon>Bacillati</taxon>
        <taxon>Bacillota</taxon>
        <taxon>Bacilli</taxon>
        <taxon>Lactobacillales</taxon>
        <taxon>Carnobacteriaceae</taxon>
        <taxon>Jeotgalibaca</taxon>
    </lineage>
</organism>
<feature type="transmembrane region" description="Helical" evidence="2">
    <location>
        <begin position="469"/>
        <end position="486"/>
    </location>
</feature>
<keyword evidence="2" id="KW-1133">Transmembrane helix</keyword>
<name>A0A6G7KB55_9LACT</name>
<dbReference type="KEGG" id="jar:G7057_08720"/>
<evidence type="ECO:0000313" key="5">
    <source>
        <dbReference type="Proteomes" id="UP000501451"/>
    </source>
</evidence>
<dbReference type="Pfam" id="PF13514">
    <property type="entry name" value="AAA_27"/>
    <property type="match status" value="1"/>
</dbReference>